<evidence type="ECO:0000313" key="3">
    <source>
        <dbReference type="Proteomes" id="UP001210211"/>
    </source>
</evidence>
<evidence type="ECO:0000313" key="2">
    <source>
        <dbReference type="EMBL" id="KAJ3706825.1"/>
    </source>
</evidence>
<organism evidence="2 3">
    <name type="scientific">Rhynchospora tenuis</name>
    <dbReference type="NCBI Taxonomy" id="198213"/>
    <lineage>
        <taxon>Eukaryota</taxon>
        <taxon>Viridiplantae</taxon>
        <taxon>Streptophyta</taxon>
        <taxon>Embryophyta</taxon>
        <taxon>Tracheophyta</taxon>
        <taxon>Spermatophyta</taxon>
        <taxon>Magnoliopsida</taxon>
        <taxon>Liliopsida</taxon>
        <taxon>Poales</taxon>
        <taxon>Cyperaceae</taxon>
        <taxon>Cyperoideae</taxon>
        <taxon>Rhynchosporeae</taxon>
        <taxon>Rhynchospora</taxon>
    </lineage>
</organism>
<keyword evidence="3" id="KW-1185">Reference proteome</keyword>
<dbReference type="SUPFAM" id="SSF49599">
    <property type="entry name" value="TRAF domain-like"/>
    <property type="match status" value="1"/>
</dbReference>
<gene>
    <name evidence="2" type="ORF">LUZ61_010530</name>
</gene>
<reference evidence="2 3" key="1">
    <citation type="journal article" date="2022" name="Cell">
        <title>Repeat-based holocentromeres influence genome architecture and karyotype evolution.</title>
        <authorList>
            <person name="Hofstatter P.G."/>
            <person name="Thangavel G."/>
            <person name="Lux T."/>
            <person name="Neumann P."/>
            <person name="Vondrak T."/>
            <person name="Novak P."/>
            <person name="Zhang M."/>
            <person name="Costa L."/>
            <person name="Castellani M."/>
            <person name="Scott A."/>
            <person name="Toegelov H."/>
            <person name="Fuchs J."/>
            <person name="Mata-Sucre Y."/>
            <person name="Dias Y."/>
            <person name="Vanzela A.L.L."/>
            <person name="Huettel B."/>
            <person name="Almeida C.C.S."/>
            <person name="Simkova H."/>
            <person name="Souza G."/>
            <person name="Pedrosa-Harand A."/>
            <person name="Macas J."/>
            <person name="Mayer K.F.X."/>
            <person name="Houben A."/>
            <person name="Marques A."/>
        </authorList>
    </citation>
    <scope>NUCLEOTIDE SEQUENCE [LARGE SCALE GENOMIC DNA]</scope>
    <source>
        <strain evidence="2">RhyTen1mFocal</strain>
    </source>
</reference>
<dbReference type="EMBL" id="JAMRDG010000001">
    <property type="protein sequence ID" value="KAJ3706825.1"/>
    <property type="molecule type" value="Genomic_DNA"/>
</dbReference>
<name>A0AAD6EZL1_9POAL</name>
<dbReference type="InterPro" id="IPR002083">
    <property type="entry name" value="MATH/TRAF_dom"/>
</dbReference>
<sequence>MVSAVENVTASMITVEEVTGSHLFIIEKYSTIQKLHAKGESLESATFDVGGYGWYLRYYPNGDKNTKAGHTSIYLHLVRGNVTAYFTVTVVDKNGKELCKSRSSEIIKFSFWLYNWGFPSFVRKSVLESGDLKDDCVIIKCTVTVVKKPRLEICRDLRRLGDALGNIWSNIKFS</sequence>
<proteinExistence type="predicted"/>
<feature type="domain" description="MATH" evidence="1">
    <location>
        <begin position="19"/>
        <end position="143"/>
    </location>
</feature>
<dbReference type="InterPro" id="IPR045005">
    <property type="entry name" value="BPM1-6"/>
</dbReference>
<evidence type="ECO:0000259" key="1">
    <source>
        <dbReference type="PROSITE" id="PS50144"/>
    </source>
</evidence>
<dbReference type="PANTHER" id="PTHR26379">
    <property type="entry name" value="BTB/POZ AND MATH DOMAIN-CONTAINING PROTEIN 1"/>
    <property type="match status" value="1"/>
</dbReference>
<dbReference type="Proteomes" id="UP001210211">
    <property type="component" value="Unassembled WGS sequence"/>
</dbReference>
<dbReference type="SMART" id="SM00061">
    <property type="entry name" value="MATH"/>
    <property type="match status" value="1"/>
</dbReference>
<dbReference type="Pfam" id="PF22486">
    <property type="entry name" value="MATH_2"/>
    <property type="match status" value="1"/>
</dbReference>
<dbReference type="GO" id="GO:0016567">
    <property type="term" value="P:protein ubiquitination"/>
    <property type="evidence" value="ECO:0007669"/>
    <property type="project" value="InterPro"/>
</dbReference>
<dbReference type="InterPro" id="IPR008974">
    <property type="entry name" value="TRAF-like"/>
</dbReference>
<dbReference type="PANTHER" id="PTHR26379:SF187">
    <property type="entry name" value="OS07G0655300 PROTEIN"/>
    <property type="match status" value="1"/>
</dbReference>
<comment type="caution">
    <text evidence="2">The sequence shown here is derived from an EMBL/GenBank/DDBJ whole genome shotgun (WGS) entry which is preliminary data.</text>
</comment>
<protein>
    <recommendedName>
        <fullName evidence="1">MATH domain-containing protein</fullName>
    </recommendedName>
</protein>
<dbReference type="PROSITE" id="PS50144">
    <property type="entry name" value="MATH"/>
    <property type="match status" value="1"/>
</dbReference>
<dbReference type="AlphaFoldDB" id="A0AAD6EZL1"/>
<dbReference type="CDD" id="cd00121">
    <property type="entry name" value="MATH"/>
    <property type="match status" value="1"/>
</dbReference>
<dbReference type="Gene3D" id="2.60.210.10">
    <property type="entry name" value="Apoptosis, Tumor Necrosis Factor Receptor Associated Protein 2, Chain A"/>
    <property type="match status" value="1"/>
</dbReference>
<accession>A0AAD6EZL1</accession>